<evidence type="ECO:0000313" key="3">
    <source>
        <dbReference type="EMBL" id="GAA5125658.1"/>
    </source>
</evidence>
<keyword evidence="2" id="KW-0812">Transmembrane</keyword>
<reference evidence="4" key="1">
    <citation type="journal article" date="2019" name="Int. J. Syst. Evol. Microbiol.">
        <title>The Global Catalogue of Microorganisms (GCM) 10K type strain sequencing project: providing services to taxonomists for standard genome sequencing and annotation.</title>
        <authorList>
            <consortium name="The Broad Institute Genomics Platform"/>
            <consortium name="The Broad Institute Genome Sequencing Center for Infectious Disease"/>
            <person name="Wu L."/>
            <person name="Ma J."/>
        </authorList>
    </citation>
    <scope>NUCLEOTIDE SEQUENCE [LARGE SCALE GENOMIC DNA]</scope>
    <source>
        <strain evidence="4">JCM 18302</strain>
    </source>
</reference>
<accession>A0ABP9NLA4</accession>
<evidence type="ECO:0000313" key="4">
    <source>
        <dbReference type="Proteomes" id="UP001500804"/>
    </source>
</evidence>
<proteinExistence type="predicted"/>
<feature type="compositionally biased region" description="Basic and acidic residues" evidence="1">
    <location>
        <begin position="1"/>
        <end position="11"/>
    </location>
</feature>
<comment type="caution">
    <text evidence="3">The sequence shown here is derived from an EMBL/GenBank/DDBJ whole genome shotgun (WGS) entry which is preliminary data.</text>
</comment>
<feature type="region of interest" description="Disordered" evidence="1">
    <location>
        <begin position="1"/>
        <end position="23"/>
    </location>
</feature>
<dbReference type="EMBL" id="BAABJO010000014">
    <property type="protein sequence ID" value="GAA5125658.1"/>
    <property type="molecule type" value="Genomic_DNA"/>
</dbReference>
<keyword evidence="2" id="KW-0472">Membrane</keyword>
<dbReference type="Proteomes" id="UP001500804">
    <property type="component" value="Unassembled WGS sequence"/>
</dbReference>
<evidence type="ECO:0000256" key="1">
    <source>
        <dbReference type="SAM" id="MobiDB-lite"/>
    </source>
</evidence>
<feature type="transmembrane region" description="Helical" evidence="2">
    <location>
        <begin position="49"/>
        <end position="69"/>
    </location>
</feature>
<gene>
    <name evidence="3" type="ORF">GCM10023320_40370</name>
</gene>
<name>A0ABP9NLA4_9PSEU</name>
<organism evidence="3 4">
    <name type="scientific">Pseudonocardia adelaidensis</name>
    <dbReference type="NCBI Taxonomy" id="648754"/>
    <lineage>
        <taxon>Bacteria</taxon>
        <taxon>Bacillati</taxon>
        <taxon>Actinomycetota</taxon>
        <taxon>Actinomycetes</taxon>
        <taxon>Pseudonocardiales</taxon>
        <taxon>Pseudonocardiaceae</taxon>
        <taxon>Pseudonocardia</taxon>
    </lineage>
</organism>
<sequence length="71" mass="7146">MWRRRVADAPEARAVTSSEGVGERGPALLTAGLAAGADPVMGLTPHSTVAVRLTLGVMAAGMAAMLALMSV</sequence>
<evidence type="ECO:0000256" key="2">
    <source>
        <dbReference type="SAM" id="Phobius"/>
    </source>
</evidence>
<keyword evidence="4" id="KW-1185">Reference proteome</keyword>
<protein>
    <submittedName>
        <fullName evidence="3">Uncharacterized protein</fullName>
    </submittedName>
</protein>
<keyword evidence="2" id="KW-1133">Transmembrane helix</keyword>